<name>A0A0E9PVY3_ANGAN</name>
<dbReference type="EMBL" id="GBXM01100347">
    <property type="protein sequence ID" value="JAH08230.1"/>
    <property type="molecule type" value="Transcribed_RNA"/>
</dbReference>
<sequence>MFCVQNPWACGSCVWLVLSNCIGTV</sequence>
<protein>
    <submittedName>
        <fullName evidence="1">Uncharacterized protein</fullName>
    </submittedName>
</protein>
<dbReference type="AlphaFoldDB" id="A0A0E9PVY3"/>
<organism evidence="1">
    <name type="scientific">Anguilla anguilla</name>
    <name type="common">European freshwater eel</name>
    <name type="synonym">Muraena anguilla</name>
    <dbReference type="NCBI Taxonomy" id="7936"/>
    <lineage>
        <taxon>Eukaryota</taxon>
        <taxon>Metazoa</taxon>
        <taxon>Chordata</taxon>
        <taxon>Craniata</taxon>
        <taxon>Vertebrata</taxon>
        <taxon>Euteleostomi</taxon>
        <taxon>Actinopterygii</taxon>
        <taxon>Neopterygii</taxon>
        <taxon>Teleostei</taxon>
        <taxon>Anguilliformes</taxon>
        <taxon>Anguillidae</taxon>
        <taxon>Anguilla</taxon>
    </lineage>
</organism>
<proteinExistence type="predicted"/>
<accession>A0A0E9PVY3</accession>
<evidence type="ECO:0000313" key="1">
    <source>
        <dbReference type="EMBL" id="JAH08230.1"/>
    </source>
</evidence>
<reference evidence="1" key="2">
    <citation type="journal article" date="2015" name="Fish Shellfish Immunol.">
        <title>Early steps in the European eel (Anguilla anguilla)-Vibrio vulnificus interaction in the gills: Role of the RtxA13 toxin.</title>
        <authorList>
            <person name="Callol A."/>
            <person name="Pajuelo D."/>
            <person name="Ebbesson L."/>
            <person name="Teles M."/>
            <person name="MacKenzie S."/>
            <person name="Amaro C."/>
        </authorList>
    </citation>
    <scope>NUCLEOTIDE SEQUENCE</scope>
</reference>
<reference evidence="1" key="1">
    <citation type="submission" date="2014-11" db="EMBL/GenBank/DDBJ databases">
        <authorList>
            <person name="Amaro Gonzalez C."/>
        </authorList>
    </citation>
    <scope>NUCLEOTIDE SEQUENCE</scope>
</reference>